<dbReference type="Proteomes" id="UP001158986">
    <property type="component" value="Unassembled WGS sequence"/>
</dbReference>
<proteinExistence type="predicted"/>
<evidence type="ECO:0000313" key="2">
    <source>
        <dbReference type="Proteomes" id="UP001158986"/>
    </source>
</evidence>
<organism evidence="1 2">
    <name type="scientific">Peronospora belbahrii</name>
    <dbReference type="NCBI Taxonomy" id="622444"/>
    <lineage>
        <taxon>Eukaryota</taxon>
        <taxon>Sar</taxon>
        <taxon>Stramenopiles</taxon>
        <taxon>Oomycota</taxon>
        <taxon>Peronosporomycetes</taxon>
        <taxon>Peronosporales</taxon>
        <taxon>Peronosporaceae</taxon>
        <taxon>Peronospora</taxon>
    </lineage>
</organism>
<comment type="caution">
    <text evidence="1">The sequence shown here is derived from an EMBL/GenBank/DDBJ whole genome shotgun (WGS) entry which is preliminary data.</text>
</comment>
<gene>
    <name evidence="1" type="ORF">PBS001_LOCUS999</name>
</gene>
<name>A0ABN8CPN5_9STRA</name>
<reference evidence="1 2" key="1">
    <citation type="submission" date="2021-11" db="EMBL/GenBank/DDBJ databases">
        <authorList>
            <person name="Islam A."/>
            <person name="Islam S."/>
            <person name="Flora M.S."/>
            <person name="Rahman M."/>
            <person name="Ziaur R.M."/>
            <person name="Epstein J.H."/>
            <person name="Hassan M."/>
            <person name="Klassen M."/>
            <person name="Woodard K."/>
            <person name="Webb A."/>
            <person name="Webby R.J."/>
            <person name="El Zowalaty M.E."/>
        </authorList>
    </citation>
    <scope>NUCLEOTIDE SEQUENCE [LARGE SCALE GENOMIC DNA]</scope>
    <source>
        <strain evidence="1">Pbs1</strain>
    </source>
</reference>
<protein>
    <submittedName>
        <fullName evidence="1">Uncharacterized protein</fullName>
    </submittedName>
</protein>
<sequence length="73" mass="8137">MVLKGEHGRLGLIVLVKWANSEPLWNGWSKGVGRKRSFIWVFLAATLDLAEELDEVQCLVDNGKSAALCLVHF</sequence>
<evidence type="ECO:0000313" key="1">
    <source>
        <dbReference type="EMBL" id="CAH0514236.1"/>
    </source>
</evidence>
<dbReference type="EMBL" id="CAKLCB010000061">
    <property type="protein sequence ID" value="CAH0514236.1"/>
    <property type="molecule type" value="Genomic_DNA"/>
</dbReference>
<accession>A0ABN8CPN5</accession>
<keyword evidence="2" id="KW-1185">Reference proteome</keyword>